<reference evidence="7" key="1">
    <citation type="submission" date="2017-08" db="EMBL/GenBank/DDBJ databases">
        <title>A dynamic microbial community with high functional redundancy inhabits the cold, oxic subseafloor aquifer.</title>
        <authorList>
            <person name="Tully B.J."/>
            <person name="Wheat C.G."/>
            <person name="Glazer B.T."/>
            <person name="Huber J.A."/>
        </authorList>
    </citation>
    <scope>NUCLEOTIDE SEQUENCE [LARGE SCALE GENOMIC DNA]</scope>
</reference>
<name>A0A2A4X0I5_UNCAE</name>
<keyword evidence="3" id="KW-0560">Oxidoreductase</keyword>
<dbReference type="EMBL" id="NVUK01000044">
    <property type="protein sequence ID" value="PCI75595.1"/>
    <property type="molecule type" value="Genomic_DNA"/>
</dbReference>
<sequence length="904" mass="101250">MDKKILDFANLSNLSLIEQMYTKYLEDSSSVDPSWSHFFEGIAFAQTLSHVPTEQTSSSGVETSIAVLIDNYRRYGHFLATTNPLDLESKEHAYQELLSIEKMGFSSADLDKMYEVSGWSGEKEISLQACLDRLSRIYCGNLGVEFMGFTTPDIEQFIIEQMEEESAGAFTREEQVTAFSKLVDTEIFEEFLNKKYPGQKRFSIEGCSLLLPVLSQLLDTGNALDVDTFILGMAHRGRLSVLANLLNKPCAAIFREFDPDFISDMQGRSGDVKYHMGYSTEIEKGQKKIQLELCANPSHLESVDPVVLGRVRARQDLLEEEKKSFVCAVLVHGDASVAGQGVVYETMQMVNLPGYETRGSIHIVVNNQIGFTATEKDTQSTYYATDIAKAFSAPVLHVNGEDVEAGIRAAKLAMLIRQKFHIDVVIEIVGYRKYGHNEGDEPAFTQPVMYQSIRKKTNLREVFAKQMVEAGVLSESEAKAIETQSEARCEESFKNKTQAVISEKEEEKTLVEANPSYMNASALRTLAKRVCTVPADFDLHRKMRRVLDERLAMVDEKGEKNIDWGMAETLAFAALLVFEKVPIRLSGQDSMRGTFAHRQATFFDQTTNAPFTPLAHLEQGQASFEVYNALLSEYAALGFEYGYSLENQKGMTLWEAQFGDFANSAQTIIDQYIVSGYQKWGEKAPLTLLLPHGYEGQGPEHSSARIERFLQLAAFDNIEVFVPSTSASYFQAIFERGLLKTGKPAVIFTPKALLRFAPSLSSFETVIERKSLPVICDEKFSSGVKKLIFCSGKVAYDLREARGDKKIAIVTLERLYPFPKEEIAACIEQILGKKSSSIPVLWVQEEHQNMGCWEFVKPRLEEIIGKRANLQYVGRAKSASTSAGSKALHLKELNQFVKEAMDVL</sequence>
<accession>A0A2A4X0I5</accession>
<dbReference type="GO" id="GO:0030976">
    <property type="term" value="F:thiamine pyrophosphate binding"/>
    <property type="evidence" value="ECO:0007669"/>
    <property type="project" value="InterPro"/>
</dbReference>
<comment type="cofactor">
    <cofactor evidence="1">
        <name>thiamine diphosphate</name>
        <dbReference type="ChEBI" id="CHEBI:58937"/>
    </cofactor>
</comment>
<dbReference type="Pfam" id="PF16870">
    <property type="entry name" value="OxoGdeHyase_C"/>
    <property type="match status" value="1"/>
</dbReference>
<dbReference type="Gene3D" id="1.10.287.1150">
    <property type="entry name" value="TPP helical domain"/>
    <property type="match status" value="1"/>
</dbReference>
<dbReference type="SMART" id="SM00861">
    <property type="entry name" value="Transket_pyr"/>
    <property type="match status" value="1"/>
</dbReference>
<evidence type="ECO:0000256" key="2">
    <source>
        <dbReference type="ARBA" id="ARBA00012280"/>
    </source>
</evidence>
<evidence type="ECO:0000256" key="3">
    <source>
        <dbReference type="ARBA" id="ARBA00023002"/>
    </source>
</evidence>
<organism evidence="6 7">
    <name type="scientific">Aerophobetes bacterium</name>
    <dbReference type="NCBI Taxonomy" id="2030807"/>
    <lineage>
        <taxon>Bacteria</taxon>
        <taxon>Candidatus Aerophobota</taxon>
    </lineage>
</organism>
<evidence type="ECO:0000259" key="5">
    <source>
        <dbReference type="SMART" id="SM00861"/>
    </source>
</evidence>
<dbReference type="AlphaFoldDB" id="A0A2A4X0I5"/>
<feature type="domain" description="Transketolase-like pyrimidine-binding" evidence="5">
    <location>
        <begin position="562"/>
        <end position="756"/>
    </location>
</feature>
<dbReference type="InterPro" id="IPR031717">
    <property type="entry name" value="ODO-1/KGD_C"/>
</dbReference>
<evidence type="ECO:0000313" key="7">
    <source>
        <dbReference type="Proteomes" id="UP000218775"/>
    </source>
</evidence>
<gene>
    <name evidence="6" type="ORF">COB21_05485</name>
</gene>
<dbReference type="SUPFAM" id="SSF52518">
    <property type="entry name" value="Thiamin diphosphate-binding fold (THDP-binding)"/>
    <property type="match status" value="2"/>
</dbReference>
<dbReference type="PANTHER" id="PTHR23152">
    <property type="entry name" value="2-OXOGLUTARATE DEHYDROGENASE"/>
    <property type="match status" value="1"/>
</dbReference>
<dbReference type="GO" id="GO:0006099">
    <property type="term" value="P:tricarboxylic acid cycle"/>
    <property type="evidence" value="ECO:0007669"/>
    <property type="project" value="TreeGrafter"/>
</dbReference>
<dbReference type="Gene3D" id="3.40.50.12470">
    <property type="match status" value="1"/>
</dbReference>
<dbReference type="GO" id="GO:0004591">
    <property type="term" value="F:oxoglutarate dehydrogenase (succinyl-transferring) activity"/>
    <property type="evidence" value="ECO:0007669"/>
    <property type="project" value="UniProtKB-EC"/>
</dbReference>
<evidence type="ECO:0000313" key="6">
    <source>
        <dbReference type="EMBL" id="PCI75595.1"/>
    </source>
</evidence>
<dbReference type="CDD" id="cd02016">
    <property type="entry name" value="TPP_E1_OGDC_like"/>
    <property type="match status" value="1"/>
</dbReference>
<dbReference type="Gene3D" id="3.40.50.11610">
    <property type="entry name" value="Multifunctional 2-oxoglutarate metabolism enzyme, C-terminal domain"/>
    <property type="match status" value="1"/>
</dbReference>
<proteinExistence type="predicted"/>
<dbReference type="NCBIfam" id="TIGR00239">
    <property type="entry name" value="2oxo_dh_E1"/>
    <property type="match status" value="1"/>
</dbReference>
<dbReference type="Pfam" id="PF16078">
    <property type="entry name" value="2-oxogl_dehyd_N"/>
    <property type="match status" value="1"/>
</dbReference>
<protein>
    <recommendedName>
        <fullName evidence="2">oxoglutarate dehydrogenase (succinyl-transferring)</fullName>
        <ecNumber evidence="2">1.2.4.2</ecNumber>
    </recommendedName>
</protein>
<dbReference type="Gene3D" id="3.40.50.970">
    <property type="match status" value="1"/>
</dbReference>
<dbReference type="NCBIfam" id="NF008907">
    <property type="entry name" value="PRK12270.1"/>
    <property type="match status" value="1"/>
</dbReference>
<evidence type="ECO:0000256" key="4">
    <source>
        <dbReference type="ARBA" id="ARBA00023052"/>
    </source>
</evidence>
<evidence type="ECO:0000256" key="1">
    <source>
        <dbReference type="ARBA" id="ARBA00001964"/>
    </source>
</evidence>
<dbReference type="InterPro" id="IPR005475">
    <property type="entry name" value="Transketolase-like_Pyr-bd"/>
</dbReference>
<dbReference type="InterPro" id="IPR029061">
    <property type="entry name" value="THDP-binding"/>
</dbReference>
<comment type="caution">
    <text evidence="6">The sequence shown here is derived from an EMBL/GenBank/DDBJ whole genome shotgun (WGS) entry which is preliminary data.</text>
</comment>
<dbReference type="PIRSF" id="PIRSF000157">
    <property type="entry name" value="Oxoglu_dh_E1"/>
    <property type="match status" value="1"/>
</dbReference>
<dbReference type="InterPro" id="IPR011603">
    <property type="entry name" value="2oxoglutarate_DH_E1"/>
</dbReference>
<dbReference type="InterPro" id="IPR042179">
    <property type="entry name" value="KGD_C_sf"/>
</dbReference>
<dbReference type="PANTHER" id="PTHR23152:SF4">
    <property type="entry name" value="2-OXOADIPATE DEHYDROGENASE COMPLEX COMPONENT E1"/>
    <property type="match status" value="1"/>
</dbReference>
<dbReference type="GO" id="GO:0005829">
    <property type="term" value="C:cytosol"/>
    <property type="evidence" value="ECO:0007669"/>
    <property type="project" value="TreeGrafter"/>
</dbReference>
<dbReference type="InterPro" id="IPR001017">
    <property type="entry name" value="DH_E1"/>
</dbReference>
<dbReference type="NCBIfam" id="NF006914">
    <property type="entry name" value="PRK09404.1"/>
    <property type="match status" value="1"/>
</dbReference>
<dbReference type="Pfam" id="PF00676">
    <property type="entry name" value="E1_dh"/>
    <property type="match status" value="1"/>
</dbReference>
<dbReference type="InterPro" id="IPR032106">
    <property type="entry name" value="2-oxogl_dehyd_N"/>
</dbReference>
<dbReference type="Pfam" id="PF02779">
    <property type="entry name" value="Transket_pyr"/>
    <property type="match status" value="1"/>
</dbReference>
<dbReference type="GO" id="GO:0045252">
    <property type="term" value="C:oxoglutarate dehydrogenase complex"/>
    <property type="evidence" value="ECO:0007669"/>
    <property type="project" value="TreeGrafter"/>
</dbReference>
<dbReference type="EC" id="1.2.4.2" evidence="2"/>
<dbReference type="Proteomes" id="UP000218775">
    <property type="component" value="Unassembled WGS sequence"/>
</dbReference>
<keyword evidence="4" id="KW-0786">Thiamine pyrophosphate</keyword>